<reference evidence="2" key="1">
    <citation type="submission" date="2022-08" db="EMBL/GenBank/DDBJ databases">
        <authorList>
            <person name="Li F."/>
        </authorList>
    </citation>
    <scope>NUCLEOTIDE SEQUENCE</scope>
    <source>
        <strain evidence="2">MQZ15Z-1</strain>
    </source>
</reference>
<evidence type="ECO:0000313" key="2">
    <source>
        <dbReference type="EMBL" id="MCS0493881.1"/>
    </source>
</evidence>
<evidence type="ECO:0008006" key="4">
    <source>
        <dbReference type="Google" id="ProtNLM"/>
    </source>
</evidence>
<protein>
    <recommendedName>
        <fullName evidence="4">DUF1134 domain-containing protein</fullName>
    </recommendedName>
</protein>
<sequence>MKILSVLKVGLLALATLIGAASLANAAEGSISIRLVKAGFVVGGSAGDGVLTFQGRKYPLSVGGLSYGFTFGASETRLHGTVKNIRRPSDIAGVYAQGGAGAALGKGAQVVVLTNQNGAILELSGEQKGVIVSLDLSGLALSLK</sequence>
<feature type="signal peptide" evidence="1">
    <location>
        <begin position="1"/>
        <end position="26"/>
    </location>
</feature>
<accession>A0A9X2T2J5</accession>
<feature type="chain" id="PRO_5040862590" description="DUF1134 domain-containing protein" evidence="1">
    <location>
        <begin position="27"/>
        <end position="144"/>
    </location>
</feature>
<name>A0A9X2T2J5_9HYPH</name>
<organism evidence="2 3">
    <name type="scientific">Ancylobacter mangrovi</name>
    <dbReference type="NCBI Taxonomy" id="2972472"/>
    <lineage>
        <taxon>Bacteria</taxon>
        <taxon>Pseudomonadati</taxon>
        <taxon>Pseudomonadota</taxon>
        <taxon>Alphaproteobacteria</taxon>
        <taxon>Hyphomicrobiales</taxon>
        <taxon>Xanthobacteraceae</taxon>
        <taxon>Ancylobacter</taxon>
    </lineage>
</organism>
<evidence type="ECO:0000313" key="3">
    <source>
        <dbReference type="Proteomes" id="UP001151088"/>
    </source>
</evidence>
<dbReference type="EMBL" id="JANTHZ010000001">
    <property type="protein sequence ID" value="MCS0493881.1"/>
    <property type="molecule type" value="Genomic_DNA"/>
</dbReference>
<dbReference type="Proteomes" id="UP001151088">
    <property type="component" value="Unassembled WGS sequence"/>
</dbReference>
<dbReference type="RefSeq" id="WP_258730826.1">
    <property type="nucleotide sequence ID" value="NZ_JANTHY010000001.1"/>
</dbReference>
<proteinExistence type="predicted"/>
<evidence type="ECO:0000256" key="1">
    <source>
        <dbReference type="SAM" id="SignalP"/>
    </source>
</evidence>
<dbReference type="AlphaFoldDB" id="A0A9X2T2J5"/>
<keyword evidence="1" id="KW-0732">Signal</keyword>
<comment type="caution">
    <text evidence="2">The sequence shown here is derived from an EMBL/GenBank/DDBJ whole genome shotgun (WGS) entry which is preliminary data.</text>
</comment>
<gene>
    <name evidence="2" type="ORF">NVS89_02140</name>
</gene>
<keyword evidence="3" id="KW-1185">Reference proteome</keyword>